<dbReference type="PANTHER" id="PTHR43178:SF5">
    <property type="entry name" value="LIPOAMIDE ACYLTRANSFERASE COMPONENT OF BRANCHED-CHAIN ALPHA-KETO ACID DEHYDROGENASE COMPLEX, MITOCHONDRIAL"/>
    <property type="match status" value="1"/>
</dbReference>
<dbReference type="SUPFAM" id="SSF51230">
    <property type="entry name" value="Single hybrid motif"/>
    <property type="match status" value="1"/>
</dbReference>
<dbReference type="AlphaFoldDB" id="A0A1W1I146"/>
<dbReference type="Proteomes" id="UP000192042">
    <property type="component" value="Chromosome I"/>
</dbReference>
<organism evidence="10 11">
    <name type="scientific">Nitrospira japonica</name>
    <dbReference type="NCBI Taxonomy" id="1325564"/>
    <lineage>
        <taxon>Bacteria</taxon>
        <taxon>Pseudomonadati</taxon>
        <taxon>Nitrospirota</taxon>
        <taxon>Nitrospiria</taxon>
        <taxon>Nitrospirales</taxon>
        <taxon>Nitrospiraceae</taxon>
        <taxon>Nitrospira</taxon>
    </lineage>
</organism>
<dbReference type="FunFam" id="3.30.559.10:FF:000007">
    <property type="entry name" value="Dihydrolipoamide acetyltransferase component of pyruvate dehydrogenase complex"/>
    <property type="match status" value="1"/>
</dbReference>
<dbReference type="SUPFAM" id="SSF47005">
    <property type="entry name" value="Peripheral subunit-binding domain of 2-oxo acid dehydrogenase complex"/>
    <property type="match status" value="1"/>
</dbReference>
<dbReference type="InterPro" id="IPR036625">
    <property type="entry name" value="E3-bd_dom_sf"/>
</dbReference>
<evidence type="ECO:0000256" key="6">
    <source>
        <dbReference type="ARBA" id="ARBA00023315"/>
    </source>
</evidence>
<evidence type="ECO:0000256" key="1">
    <source>
        <dbReference type="ARBA" id="ARBA00001938"/>
    </source>
</evidence>
<evidence type="ECO:0000256" key="5">
    <source>
        <dbReference type="ARBA" id="ARBA00022823"/>
    </source>
</evidence>
<keyword evidence="11" id="KW-1185">Reference proteome</keyword>
<dbReference type="InterPro" id="IPR003016">
    <property type="entry name" value="2-oxoA_DH_lipoyl-BS"/>
</dbReference>
<comment type="cofactor">
    <cofactor evidence="1 7">
        <name>(R)-lipoate</name>
        <dbReference type="ChEBI" id="CHEBI:83088"/>
    </cofactor>
</comment>
<dbReference type="Gene3D" id="4.10.320.10">
    <property type="entry name" value="E3-binding domain"/>
    <property type="match status" value="1"/>
</dbReference>
<evidence type="ECO:0000256" key="2">
    <source>
        <dbReference type="ARBA" id="ARBA00007317"/>
    </source>
</evidence>
<accession>A0A1W1I146</accession>
<comment type="subunit">
    <text evidence="3">Forms a 24-polypeptide structural core with octahedral symmetry.</text>
</comment>
<dbReference type="PROSITE" id="PS00189">
    <property type="entry name" value="LIPOYL"/>
    <property type="match status" value="1"/>
</dbReference>
<dbReference type="PANTHER" id="PTHR43178">
    <property type="entry name" value="DIHYDROLIPOAMIDE ACETYLTRANSFERASE COMPONENT OF PYRUVATE DEHYDROGENASE COMPLEX"/>
    <property type="match status" value="1"/>
</dbReference>
<keyword evidence="6 7" id="KW-0012">Acyltransferase</keyword>
<evidence type="ECO:0000259" key="9">
    <source>
        <dbReference type="PROSITE" id="PS51826"/>
    </source>
</evidence>
<dbReference type="InterPro" id="IPR001078">
    <property type="entry name" value="2-oxoacid_DH_actylTfrase"/>
</dbReference>
<dbReference type="CDD" id="cd06849">
    <property type="entry name" value="lipoyl_domain"/>
    <property type="match status" value="1"/>
</dbReference>
<reference evidence="10 11" key="1">
    <citation type="submission" date="2017-03" db="EMBL/GenBank/DDBJ databases">
        <authorList>
            <person name="Afonso C.L."/>
            <person name="Miller P.J."/>
            <person name="Scott M.A."/>
            <person name="Spackman E."/>
            <person name="Goraichik I."/>
            <person name="Dimitrov K.M."/>
            <person name="Suarez D.L."/>
            <person name="Swayne D.E."/>
        </authorList>
    </citation>
    <scope>NUCLEOTIDE SEQUENCE [LARGE SCALE GENOMIC DNA]</scope>
    <source>
        <strain evidence="10">Genome sequencing of Nitrospira japonica strain NJ11</strain>
    </source>
</reference>
<dbReference type="Pfam" id="PF00198">
    <property type="entry name" value="2-oxoacid_dh"/>
    <property type="match status" value="1"/>
</dbReference>
<keyword evidence="5 7" id="KW-0450">Lipoyl</keyword>
<feature type="domain" description="Lipoyl-binding" evidence="8">
    <location>
        <begin position="2"/>
        <end position="77"/>
    </location>
</feature>
<dbReference type="InterPro" id="IPR000089">
    <property type="entry name" value="Biotin_lipoyl"/>
</dbReference>
<dbReference type="InterPro" id="IPR011053">
    <property type="entry name" value="Single_hybrid_motif"/>
</dbReference>
<dbReference type="Gene3D" id="2.40.50.100">
    <property type="match status" value="1"/>
</dbReference>
<dbReference type="GO" id="GO:0031405">
    <property type="term" value="F:lipoic acid binding"/>
    <property type="evidence" value="ECO:0007669"/>
    <property type="project" value="TreeGrafter"/>
</dbReference>
<dbReference type="EC" id="2.3.1.-" evidence="7"/>
<protein>
    <recommendedName>
        <fullName evidence="7">Dihydrolipoamide acetyltransferase component of pyruvate dehydrogenase complex</fullName>
        <ecNumber evidence="7">2.3.1.-</ecNumber>
    </recommendedName>
</protein>
<comment type="similarity">
    <text evidence="2 7">Belongs to the 2-oxoacid dehydrogenase family.</text>
</comment>
<dbReference type="Pfam" id="PF00364">
    <property type="entry name" value="Biotin_lipoyl"/>
    <property type="match status" value="1"/>
</dbReference>
<proteinExistence type="inferred from homology"/>
<dbReference type="PROSITE" id="PS50968">
    <property type="entry name" value="BIOTINYL_LIPOYL"/>
    <property type="match status" value="1"/>
</dbReference>
<dbReference type="EMBL" id="LT828648">
    <property type="protein sequence ID" value="SLM46717.1"/>
    <property type="molecule type" value="Genomic_DNA"/>
</dbReference>
<dbReference type="KEGG" id="nja:NSJP_0545"/>
<dbReference type="SUPFAM" id="SSF52777">
    <property type="entry name" value="CoA-dependent acyltransferases"/>
    <property type="match status" value="1"/>
</dbReference>
<dbReference type="Pfam" id="PF02817">
    <property type="entry name" value="E3_binding"/>
    <property type="match status" value="1"/>
</dbReference>
<dbReference type="InterPro" id="IPR023213">
    <property type="entry name" value="CAT-like_dom_sf"/>
</dbReference>
<evidence type="ECO:0000313" key="11">
    <source>
        <dbReference type="Proteomes" id="UP000192042"/>
    </source>
</evidence>
<name>A0A1W1I146_9BACT</name>
<evidence type="ECO:0000256" key="3">
    <source>
        <dbReference type="ARBA" id="ARBA00011484"/>
    </source>
</evidence>
<evidence type="ECO:0000259" key="8">
    <source>
        <dbReference type="PROSITE" id="PS50968"/>
    </source>
</evidence>
<sequence length="386" mass="41699">MATDIIMPQLGESVAEGTVVKWFIRPGGMIQKDQALVEVETEKVDLDIPSPVTGVLSEIIIPEGGTVPVGTLLARIESTPPSDVINRVGGVIVRPSQPVSDGDGRYSPAVRQLATAHGLDLSHVKGTGTGGRVTKKDVQEFIAETGGLAASPPAGTELSMGEEVRPLTQMRRTIAERMVSSRRTSAHVTTFFEADFSGVAKFRDTLRQSSGQSVTYLPFVIRAVTRAIRDLPVLNSSWREDGIVIKKDIHLGIATALDEGLLVPVVRHADRKGLTLLAKEVADLAERARTKKLNPEEVQGGTFTITNHGGFGSLFSTPIIHQPQTAILGVGAIQKRPMVIDDAIAIRTMGYLSLSFDHRVIDGATADQFMAKVRDYLEQSQWEPIL</sequence>
<evidence type="ECO:0000313" key="10">
    <source>
        <dbReference type="EMBL" id="SLM46717.1"/>
    </source>
</evidence>
<dbReference type="Gene3D" id="3.30.559.10">
    <property type="entry name" value="Chloramphenicol acetyltransferase-like domain"/>
    <property type="match status" value="1"/>
</dbReference>
<keyword evidence="4 7" id="KW-0808">Transferase</keyword>
<dbReference type="RefSeq" id="WP_080885354.1">
    <property type="nucleotide sequence ID" value="NZ_LT828648.1"/>
</dbReference>
<evidence type="ECO:0000256" key="7">
    <source>
        <dbReference type="RuleBase" id="RU003423"/>
    </source>
</evidence>
<dbReference type="STRING" id="1325564.NSJP_0545"/>
<gene>
    <name evidence="10" type="ORF">NSJP_0545</name>
</gene>
<evidence type="ECO:0000256" key="4">
    <source>
        <dbReference type="ARBA" id="ARBA00022679"/>
    </source>
</evidence>
<dbReference type="InterPro" id="IPR050743">
    <property type="entry name" value="2-oxoacid_DH_E2_comp"/>
</dbReference>
<dbReference type="InterPro" id="IPR004167">
    <property type="entry name" value="PSBD"/>
</dbReference>
<dbReference type="GO" id="GO:0016407">
    <property type="term" value="F:acetyltransferase activity"/>
    <property type="evidence" value="ECO:0007669"/>
    <property type="project" value="TreeGrafter"/>
</dbReference>
<dbReference type="PROSITE" id="PS51826">
    <property type="entry name" value="PSBD"/>
    <property type="match status" value="1"/>
</dbReference>
<feature type="domain" description="Peripheral subunit-binding (PSBD)" evidence="9">
    <location>
        <begin position="105"/>
        <end position="142"/>
    </location>
</feature>
<dbReference type="OrthoDB" id="9805770at2"/>
<dbReference type="GO" id="GO:0005737">
    <property type="term" value="C:cytoplasm"/>
    <property type="evidence" value="ECO:0007669"/>
    <property type="project" value="TreeGrafter"/>
</dbReference>